<proteinExistence type="predicted"/>
<gene>
    <name evidence="1" type="primary">Nfu_g_1_006967</name>
</gene>
<dbReference type="EMBL" id="HADX01013631">
    <property type="protein sequence ID" value="SBP35863.1"/>
    <property type="molecule type" value="Transcribed_RNA"/>
</dbReference>
<dbReference type="AlphaFoldDB" id="A0A1A7Z0B5"/>
<accession>A0A1A7Z0B5</accession>
<reference evidence="1" key="2">
    <citation type="submission" date="2016-06" db="EMBL/GenBank/DDBJ databases">
        <title>The genome of a short-lived fish provides insights into sex chromosome evolution and the genetic control of aging.</title>
        <authorList>
            <person name="Reichwald K."/>
            <person name="Felder M."/>
            <person name="Petzold A."/>
            <person name="Koch P."/>
            <person name="Groth M."/>
            <person name="Platzer M."/>
        </authorList>
    </citation>
    <scope>NUCLEOTIDE SEQUENCE</scope>
    <source>
        <tissue evidence="1">Brain</tissue>
    </source>
</reference>
<organism evidence="1">
    <name type="scientific">Iconisemion striatum</name>
    <dbReference type="NCBI Taxonomy" id="60296"/>
    <lineage>
        <taxon>Eukaryota</taxon>
        <taxon>Metazoa</taxon>
        <taxon>Chordata</taxon>
        <taxon>Craniata</taxon>
        <taxon>Vertebrata</taxon>
        <taxon>Euteleostomi</taxon>
        <taxon>Actinopterygii</taxon>
        <taxon>Neopterygii</taxon>
        <taxon>Teleostei</taxon>
        <taxon>Neoteleostei</taxon>
        <taxon>Acanthomorphata</taxon>
        <taxon>Ovalentaria</taxon>
        <taxon>Atherinomorphae</taxon>
        <taxon>Cyprinodontiformes</taxon>
        <taxon>Nothobranchiidae</taxon>
        <taxon>Iconisemion</taxon>
    </lineage>
</organism>
<sequence length="107" mass="12395">SYLYGISYFIDHFINVVTSITLHIMARLLRAWHWDVLQRALSRCADATRKNGVHLQHYRVSVAFNPPFGRWRSHRRARGLRCRDDADSGSVTDQRNTIQTGLMSCCC</sequence>
<feature type="non-terminal residue" evidence="1">
    <location>
        <position position="107"/>
    </location>
</feature>
<evidence type="ECO:0000313" key="1">
    <source>
        <dbReference type="EMBL" id="SBP35863.1"/>
    </source>
</evidence>
<name>A0A1A7Z0B5_9TELE</name>
<feature type="non-terminal residue" evidence="1">
    <location>
        <position position="1"/>
    </location>
</feature>
<protein>
    <submittedName>
        <fullName evidence="1">Uncharacterized protein</fullName>
    </submittedName>
</protein>
<reference evidence="1" key="1">
    <citation type="submission" date="2016-05" db="EMBL/GenBank/DDBJ databases">
        <authorList>
            <person name="Lavstsen T."/>
            <person name="Jespersen J.S."/>
        </authorList>
    </citation>
    <scope>NUCLEOTIDE SEQUENCE</scope>
    <source>
        <tissue evidence="1">Brain</tissue>
    </source>
</reference>